<organism evidence="2 3">
    <name type="scientific">Catenaria anguillulae PL171</name>
    <dbReference type="NCBI Taxonomy" id="765915"/>
    <lineage>
        <taxon>Eukaryota</taxon>
        <taxon>Fungi</taxon>
        <taxon>Fungi incertae sedis</taxon>
        <taxon>Blastocladiomycota</taxon>
        <taxon>Blastocladiomycetes</taxon>
        <taxon>Blastocladiales</taxon>
        <taxon>Catenariaceae</taxon>
        <taxon>Catenaria</taxon>
    </lineage>
</organism>
<reference evidence="2 3" key="1">
    <citation type="submission" date="2016-07" db="EMBL/GenBank/DDBJ databases">
        <title>Pervasive Adenine N6-methylation of Active Genes in Fungi.</title>
        <authorList>
            <consortium name="DOE Joint Genome Institute"/>
            <person name="Mondo S.J."/>
            <person name="Dannebaum R.O."/>
            <person name="Kuo R.C."/>
            <person name="Labutti K."/>
            <person name="Haridas S."/>
            <person name="Kuo A."/>
            <person name="Salamov A."/>
            <person name="Ahrendt S.R."/>
            <person name="Lipzen A."/>
            <person name="Sullivan W."/>
            <person name="Andreopoulos W.B."/>
            <person name="Clum A."/>
            <person name="Lindquist E."/>
            <person name="Daum C."/>
            <person name="Ramamoorthy G.K."/>
            <person name="Gryganskyi A."/>
            <person name="Culley D."/>
            <person name="Magnuson J.K."/>
            <person name="James T.Y."/>
            <person name="O'Malley M.A."/>
            <person name="Stajich J.E."/>
            <person name="Spatafora J.W."/>
            <person name="Visel A."/>
            <person name="Grigoriev I.V."/>
        </authorList>
    </citation>
    <scope>NUCLEOTIDE SEQUENCE [LARGE SCALE GENOMIC DNA]</scope>
    <source>
        <strain evidence="2 3">PL171</strain>
    </source>
</reference>
<name>A0A1Y2HEL1_9FUNG</name>
<sequence>MNPPTTQSLRPERRGTPSIEDTAERTRRTGTPPLSLRSVRDSKSPVHNHIKGADASALVPKQLSSISNTSLASSTDTGRSSPSTGRGRGRPPASSKTSTTASRRNNVSSPSSPLSPASDDFSSSGESARTMTPKVLRQRVKQLKRVAMRDMREMLQFHRAQAAAAATDSELASVLGDSKKVIHDLKTWLETLEAYEEQYKGLWSSGKSSTASSSGSDES</sequence>
<evidence type="ECO:0000313" key="2">
    <source>
        <dbReference type="EMBL" id="ORZ32143.1"/>
    </source>
</evidence>
<proteinExistence type="predicted"/>
<feature type="compositionally biased region" description="Low complexity" evidence="1">
    <location>
        <begin position="63"/>
        <end position="129"/>
    </location>
</feature>
<dbReference type="AlphaFoldDB" id="A0A1Y2HEL1"/>
<dbReference type="Proteomes" id="UP000193411">
    <property type="component" value="Unassembled WGS sequence"/>
</dbReference>
<feature type="region of interest" description="Disordered" evidence="1">
    <location>
        <begin position="1"/>
        <end position="137"/>
    </location>
</feature>
<accession>A0A1Y2HEL1</accession>
<evidence type="ECO:0000313" key="3">
    <source>
        <dbReference type="Proteomes" id="UP000193411"/>
    </source>
</evidence>
<comment type="caution">
    <text evidence="2">The sequence shown here is derived from an EMBL/GenBank/DDBJ whole genome shotgun (WGS) entry which is preliminary data.</text>
</comment>
<dbReference type="EMBL" id="MCFL01000050">
    <property type="protein sequence ID" value="ORZ32143.1"/>
    <property type="molecule type" value="Genomic_DNA"/>
</dbReference>
<keyword evidence="3" id="KW-1185">Reference proteome</keyword>
<gene>
    <name evidence="2" type="ORF">BCR44DRAFT_51946</name>
</gene>
<evidence type="ECO:0000256" key="1">
    <source>
        <dbReference type="SAM" id="MobiDB-lite"/>
    </source>
</evidence>
<protein>
    <submittedName>
        <fullName evidence="2">Uncharacterized protein</fullName>
    </submittedName>
</protein>